<proteinExistence type="predicted"/>
<dbReference type="EMBL" id="DS990636">
    <property type="protein sequence ID" value="EGC41828.1"/>
    <property type="molecule type" value="Genomic_DNA"/>
</dbReference>
<gene>
    <name evidence="1" type="ORF">HCEG_01190</name>
</gene>
<dbReference type="Proteomes" id="UP000008142">
    <property type="component" value="Unassembled WGS sequence"/>
</dbReference>
<dbReference type="HOGENOM" id="CLU_216052_0_0_1"/>
<protein>
    <submittedName>
        <fullName evidence="1">Predicted protein</fullName>
    </submittedName>
</protein>
<evidence type="ECO:0000313" key="2">
    <source>
        <dbReference type="Proteomes" id="UP000008142"/>
    </source>
</evidence>
<reference evidence="2" key="1">
    <citation type="submission" date="2008-07" db="EMBL/GenBank/DDBJ databases">
        <title>Annotation of Ajellomyces capsulatus strain H88.</title>
        <authorList>
            <person name="Champion M."/>
            <person name="Cuomo C."/>
            <person name="Ma L.-J."/>
            <person name="Henn M.R."/>
            <person name="Sil A."/>
            <person name="Goldman B."/>
            <person name="Young S.K."/>
            <person name="Kodira C.D."/>
            <person name="Zeng Q."/>
            <person name="Koehrsen M."/>
            <person name="Alvarado L."/>
            <person name="Berlin A."/>
            <person name="Borenstein D."/>
            <person name="Chen Z."/>
            <person name="Engels R."/>
            <person name="Freedman E."/>
            <person name="Gellesch M."/>
            <person name="Goldberg J."/>
            <person name="Griggs A."/>
            <person name="Gujja S."/>
            <person name="Heiman D."/>
            <person name="Hepburn T."/>
            <person name="Howarth C."/>
            <person name="Jen D."/>
            <person name="Larson L."/>
            <person name="Lewis B."/>
            <person name="Mehta T."/>
            <person name="Park D."/>
            <person name="Pearson M."/>
            <person name="Roberts A."/>
            <person name="Saif S."/>
            <person name="Shea T."/>
            <person name="Shenoy N."/>
            <person name="Sisk P."/>
            <person name="Stolte C."/>
            <person name="Sykes S."/>
            <person name="Walk T."/>
            <person name="White J."/>
            <person name="Yandava C."/>
            <person name="Klein B."/>
            <person name="McEwen J.G."/>
            <person name="Puccia R."/>
            <person name="Goldman G.H."/>
            <person name="Felipe M.S."/>
            <person name="Nino-Vega G."/>
            <person name="San-Blas G."/>
            <person name="Taylor J."/>
            <person name="Mendoza L."/>
            <person name="Galagan J."/>
            <person name="Nusbaum C."/>
            <person name="Birren B."/>
        </authorList>
    </citation>
    <scope>NUCLEOTIDE SEQUENCE [LARGE SCALE GENOMIC DNA]</scope>
    <source>
        <strain evidence="2">H88</strain>
    </source>
</reference>
<evidence type="ECO:0000313" key="1">
    <source>
        <dbReference type="EMBL" id="EGC41828.1"/>
    </source>
</evidence>
<organism evidence="2">
    <name type="scientific">Ajellomyces capsulatus (strain H88)</name>
    <name type="common">Darling's disease fungus</name>
    <name type="synonym">Histoplasma capsulatum</name>
    <dbReference type="NCBI Taxonomy" id="544711"/>
    <lineage>
        <taxon>Eukaryota</taxon>
        <taxon>Fungi</taxon>
        <taxon>Dikarya</taxon>
        <taxon>Ascomycota</taxon>
        <taxon>Pezizomycotina</taxon>
        <taxon>Eurotiomycetes</taxon>
        <taxon>Eurotiomycetidae</taxon>
        <taxon>Onygenales</taxon>
        <taxon>Ajellomycetaceae</taxon>
        <taxon>Histoplasma</taxon>
    </lineage>
</organism>
<sequence>MMVAWCMNLSASQYLSSIFMMSSINYMVTEQCLDGVKKFCAVSTPS</sequence>
<name>F0U934_AJEC8</name>
<accession>F0U934</accession>
<dbReference type="AlphaFoldDB" id="F0U934"/>